<proteinExistence type="predicted"/>
<dbReference type="EMBL" id="JAAAIL010003184">
    <property type="protein sequence ID" value="KAG0251931.1"/>
    <property type="molecule type" value="Genomic_DNA"/>
</dbReference>
<reference evidence="1" key="1">
    <citation type="journal article" date="2020" name="Fungal Divers.">
        <title>Resolving the Mortierellaceae phylogeny through synthesis of multi-gene phylogenetics and phylogenomics.</title>
        <authorList>
            <person name="Vandepol N."/>
            <person name="Liber J."/>
            <person name="Desiro A."/>
            <person name="Na H."/>
            <person name="Kennedy M."/>
            <person name="Barry K."/>
            <person name="Grigoriev I.V."/>
            <person name="Miller A.N."/>
            <person name="O'Donnell K."/>
            <person name="Stajich J.E."/>
            <person name="Bonito G."/>
        </authorList>
    </citation>
    <scope>NUCLEOTIDE SEQUENCE</scope>
    <source>
        <strain evidence="1">NRRL 28262</strain>
    </source>
</reference>
<name>A0AAD4D0P9_9FUNG</name>
<dbReference type="Proteomes" id="UP001194580">
    <property type="component" value="Unassembled WGS sequence"/>
</dbReference>
<accession>A0AAD4D0P9</accession>
<keyword evidence="2" id="KW-1185">Reference proteome</keyword>
<evidence type="ECO:0000313" key="1">
    <source>
        <dbReference type="EMBL" id="KAG0251931.1"/>
    </source>
</evidence>
<organism evidence="1 2">
    <name type="scientific">Linnemannia exigua</name>
    <dbReference type="NCBI Taxonomy" id="604196"/>
    <lineage>
        <taxon>Eukaryota</taxon>
        <taxon>Fungi</taxon>
        <taxon>Fungi incertae sedis</taxon>
        <taxon>Mucoromycota</taxon>
        <taxon>Mortierellomycotina</taxon>
        <taxon>Mortierellomycetes</taxon>
        <taxon>Mortierellales</taxon>
        <taxon>Mortierellaceae</taxon>
        <taxon>Linnemannia</taxon>
    </lineage>
</organism>
<protein>
    <submittedName>
        <fullName evidence="1">Uncharacterized protein</fullName>
    </submittedName>
</protein>
<comment type="caution">
    <text evidence="1">The sequence shown here is derived from an EMBL/GenBank/DDBJ whole genome shotgun (WGS) entry which is preliminary data.</text>
</comment>
<gene>
    <name evidence="1" type="ORF">BGZ95_006757</name>
</gene>
<evidence type="ECO:0000313" key="2">
    <source>
        <dbReference type="Proteomes" id="UP001194580"/>
    </source>
</evidence>
<feature type="non-terminal residue" evidence="1">
    <location>
        <position position="1"/>
    </location>
</feature>
<dbReference type="AlphaFoldDB" id="A0AAD4D0P9"/>
<sequence>TNWRFDGVDDEGSISYLRWSLWISLARSDSELVKGFLGVEDQNLQEIEGARGNGETQAENAD</sequence>